<dbReference type="CDD" id="cd18137">
    <property type="entry name" value="HLD_clamp_pol_III_gamma_tau"/>
    <property type="match status" value="1"/>
</dbReference>
<feature type="compositionally biased region" description="Low complexity" evidence="12">
    <location>
        <begin position="443"/>
        <end position="453"/>
    </location>
</feature>
<dbReference type="GO" id="GO:0046872">
    <property type="term" value="F:metal ion binding"/>
    <property type="evidence" value="ECO:0007669"/>
    <property type="project" value="UniProtKB-KW"/>
</dbReference>
<keyword evidence="5" id="KW-0479">Metal-binding</keyword>
<dbReference type="InterPro" id="IPR008921">
    <property type="entry name" value="DNA_pol3_clamp-load_cplx_C"/>
</dbReference>
<feature type="region of interest" description="Disordered" evidence="12">
    <location>
        <begin position="536"/>
        <end position="562"/>
    </location>
</feature>
<dbReference type="InterPro" id="IPR021029">
    <property type="entry name" value="DNA_pol_III_tau_dom-5"/>
</dbReference>
<dbReference type="GO" id="GO:0006261">
    <property type="term" value="P:DNA-templated DNA replication"/>
    <property type="evidence" value="ECO:0007669"/>
    <property type="project" value="TreeGrafter"/>
</dbReference>
<dbReference type="InterPro" id="IPR027417">
    <property type="entry name" value="P-loop_NTPase"/>
</dbReference>
<dbReference type="SMART" id="SM00382">
    <property type="entry name" value="AAA"/>
    <property type="match status" value="1"/>
</dbReference>
<dbReference type="STRING" id="1331007.AALB_1451"/>
<dbReference type="Gene3D" id="1.10.8.60">
    <property type="match status" value="1"/>
</dbReference>
<dbReference type="Pfam" id="PF22608">
    <property type="entry name" value="DNAX_ATPase_lid"/>
    <property type="match status" value="1"/>
</dbReference>
<dbReference type="GO" id="GO:0009360">
    <property type="term" value="C:DNA polymerase III complex"/>
    <property type="evidence" value="ECO:0007669"/>
    <property type="project" value="InterPro"/>
</dbReference>
<comment type="similarity">
    <text evidence="1 11">Belongs to the DnaX/STICHEL family.</text>
</comment>
<evidence type="ECO:0000256" key="7">
    <source>
        <dbReference type="ARBA" id="ARBA00022833"/>
    </source>
</evidence>
<dbReference type="NCBIfam" id="TIGR02397">
    <property type="entry name" value="dnaX_nterm"/>
    <property type="match status" value="1"/>
</dbReference>
<evidence type="ECO:0000256" key="10">
    <source>
        <dbReference type="ARBA" id="ARBA00049244"/>
    </source>
</evidence>
<dbReference type="FunFam" id="1.20.272.10:FF:000003">
    <property type="entry name" value="DNA polymerase III subunit gamma/tau"/>
    <property type="match status" value="1"/>
</dbReference>
<organism evidence="14 15">
    <name type="scientific">Agarivorans albus MKT 106</name>
    <dbReference type="NCBI Taxonomy" id="1331007"/>
    <lineage>
        <taxon>Bacteria</taxon>
        <taxon>Pseudomonadati</taxon>
        <taxon>Pseudomonadota</taxon>
        <taxon>Gammaproteobacteria</taxon>
        <taxon>Alteromonadales</taxon>
        <taxon>Alteromonadaceae</taxon>
        <taxon>Agarivorans</taxon>
    </lineage>
</organism>
<feature type="compositionally biased region" description="Polar residues" evidence="12">
    <location>
        <begin position="593"/>
        <end position="618"/>
    </location>
</feature>
<evidence type="ECO:0000256" key="8">
    <source>
        <dbReference type="ARBA" id="ARBA00022840"/>
    </source>
</evidence>
<dbReference type="NCBIfam" id="NF005942">
    <property type="entry name" value="PRK07994.1"/>
    <property type="match status" value="1"/>
</dbReference>
<comment type="subunit">
    <text evidence="11">DNA polymerase III contains a core (composed of alpha, epsilon and theta chains) that associates with a tau subunit. This core dimerizes to form the POLIII' complex. PolIII' associates with the gamma complex (composed of gamma, delta, delta', psi and chi chains) and with the beta chain to form the complete DNA polymerase III complex.</text>
</comment>
<feature type="compositionally biased region" description="Low complexity" evidence="12">
    <location>
        <begin position="484"/>
        <end position="514"/>
    </location>
</feature>
<dbReference type="InterPro" id="IPR038249">
    <property type="entry name" value="PolIII_tau_V_sf"/>
</dbReference>
<evidence type="ECO:0000256" key="12">
    <source>
        <dbReference type="SAM" id="MobiDB-lite"/>
    </source>
</evidence>
<evidence type="ECO:0000256" key="2">
    <source>
        <dbReference type="ARBA" id="ARBA00022679"/>
    </source>
</evidence>
<accession>R9PSW3</accession>
<keyword evidence="6 11" id="KW-0547">Nucleotide-binding</keyword>
<evidence type="ECO:0000259" key="13">
    <source>
        <dbReference type="SMART" id="SM00382"/>
    </source>
</evidence>
<evidence type="ECO:0000313" key="14">
    <source>
        <dbReference type="EMBL" id="GAD01371.1"/>
    </source>
</evidence>
<dbReference type="InterPro" id="IPR050238">
    <property type="entry name" value="DNA_Rep/Repair_Clamp_Loader"/>
</dbReference>
<reference evidence="14" key="1">
    <citation type="journal article" date="2013" name="Genome Announc.">
        <title>Draft Genome Sequence of Agarivorans albus Strain MKT 106T, an Agarolytic Marine Bacterium.</title>
        <authorList>
            <person name="Yasuike M."/>
            <person name="Nakamura Y."/>
            <person name="Kai W."/>
            <person name="Fujiwara A."/>
            <person name="Fukui Y."/>
            <person name="Satomi M."/>
            <person name="Sano M."/>
        </authorList>
    </citation>
    <scope>NUCLEOTIDE SEQUENCE [LARGE SCALE GENOMIC DNA]</scope>
</reference>
<dbReference type="Pfam" id="PF13177">
    <property type="entry name" value="DNA_pol3_delta2"/>
    <property type="match status" value="1"/>
</dbReference>
<feature type="region of interest" description="Disordered" evidence="12">
    <location>
        <begin position="400"/>
        <end position="514"/>
    </location>
</feature>
<keyword evidence="9 11" id="KW-0239">DNA-directed DNA polymerase</keyword>
<comment type="catalytic activity">
    <reaction evidence="10 11">
        <text>DNA(n) + a 2'-deoxyribonucleoside 5'-triphosphate = DNA(n+1) + diphosphate</text>
        <dbReference type="Rhea" id="RHEA:22508"/>
        <dbReference type="Rhea" id="RHEA-COMP:17339"/>
        <dbReference type="Rhea" id="RHEA-COMP:17340"/>
        <dbReference type="ChEBI" id="CHEBI:33019"/>
        <dbReference type="ChEBI" id="CHEBI:61560"/>
        <dbReference type="ChEBI" id="CHEBI:173112"/>
        <dbReference type="EC" id="2.7.7.7"/>
    </reaction>
</comment>
<dbReference type="AlphaFoldDB" id="R9PSW3"/>
<dbReference type="PANTHER" id="PTHR11669:SF0">
    <property type="entry name" value="PROTEIN STICHEL-LIKE 2"/>
    <property type="match status" value="1"/>
</dbReference>
<dbReference type="InterPro" id="IPR012763">
    <property type="entry name" value="DNA_pol_III_sug/sutau_N"/>
</dbReference>
<evidence type="ECO:0000313" key="15">
    <source>
        <dbReference type="Proteomes" id="UP000014461"/>
    </source>
</evidence>
<dbReference type="FunFam" id="3.40.50.300:FF:000014">
    <property type="entry name" value="DNA polymerase III subunit gamma/tau"/>
    <property type="match status" value="1"/>
</dbReference>
<dbReference type="OrthoDB" id="9810148at2"/>
<evidence type="ECO:0000256" key="9">
    <source>
        <dbReference type="ARBA" id="ARBA00022932"/>
    </source>
</evidence>
<name>R9PSW3_AGAAL</name>
<evidence type="ECO:0000256" key="3">
    <source>
        <dbReference type="ARBA" id="ARBA00022695"/>
    </source>
</evidence>
<dbReference type="GO" id="GO:0005524">
    <property type="term" value="F:ATP binding"/>
    <property type="evidence" value="ECO:0007669"/>
    <property type="project" value="UniProtKB-KW"/>
</dbReference>
<keyword evidence="3 11" id="KW-0548">Nucleotidyltransferase</keyword>
<comment type="caution">
    <text evidence="14">The sequence shown here is derived from an EMBL/GenBank/DDBJ whole genome shotgun (WGS) entry which is preliminary data.</text>
</comment>
<dbReference type="GO" id="GO:0003887">
    <property type="term" value="F:DNA-directed DNA polymerase activity"/>
    <property type="evidence" value="ECO:0007669"/>
    <property type="project" value="UniProtKB-KW"/>
</dbReference>
<sequence>MNYQALARKWRPRTFQQVVAQQHVLAGLINSLDQQRLHHAYLFSGTRGVGKTTIARLFAKSLNCEQGVSSNPCGKCSNCLEVDQGNFVDLLEIDAASRTKVEDTRELLDNVQYSPAKGRYKVYLIDEVHMLSRHSFNALLKTLEEPPEHVKFLLATTDPQKLPVTVLSRCLQFQLKALSEEQISQQLAHILDAEQRKYQPAALAALAHAADGSMRDALSLTDQALALSNQELAYQQVLNMLGVLDPHQLRQLLCHVVAGQTESVFSKISELASMSPDYEHLHQQLAEIIHKVAMAQVLPASQHDETIQMLAEQVDAQLVQLLYQIVITGKRDFAYAPSPRSGFEMTVLRLLAFQPAEQGEVASPITTENSPSNADLADKSLVKEQQEILEQATQQGYEIPTAPAVSGVSDNAPAPVDKDERVVQREQSIAKLKNQLRGDSSEQQQQQQQQQQQTKQAASSADVGNPAEPVATEASTGSTPPVASHPAPSQTPPSSTQAAPQANTKQAAVSADQASVDDSYYAQFADMNVEAEYEEPNYAAEYQAQDLPAAMPETTPVDVPQAPAKEETASLLQLRSQLRGRGKSGKKSEEAGASNNLKPNLASVNASEPSSNNLSPAQPETVEPVEEVETVSFVATTNDNDEAWSEMVKFMELGPIARQIAINSLYQLSESTVKLLLKPELSHLPKPSSVEELNQQLSVCLQQEIELEITVGENSNGKTPLELAQLLHQKNTNAAIDRLLSDPNIQVLQQRFGAELDNDSVKYH</sequence>
<keyword evidence="2 11" id="KW-0808">Transferase</keyword>
<dbReference type="NCBIfam" id="NF004046">
    <property type="entry name" value="PRK05563.1"/>
    <property type="match status" value="1"/>
</dbReference>
<dbReference type="PANTHER" id="PTHR11669">
    <property type="entry name" value="REPLICATION FACTOR C / DNA POLYMERASE III GAMMA-TAU SUBUNIT"/>
    <property type="match status" value="1"/>
</dbReference>
<protein>
    <recommendedName>
        <fullName evidence="11">DNA polymerase III subunit gamma/tau</fullName>
        <ecNumber evidence="11">2.7.7.7</ecNumber>
    </recommendedName>
</protein>
<feature type="region of interest" description="Disordered" evidence="12">
    <location>
        <begin position="576"/>
        <end position="626"/>
    </location>
</feature>
<dbReference type="EMBL" id="BARX01000007">
    <property type="protein sequence ID" value="GAD01371.1"/>
    <property type="molecule type" value="Genomic_DNA"/>
</dbReference>
<dbReference type="GO" id="GO:0003677">
    <property type="term" value="F:DNA binding"/>
    <property type="evidence" value="ECO:0007669"/>
    <property type="project" value="InterPro"/>
</dbReference>
<dbReference type="RefSeq" id="WP_016401139.1">
    <property type="nucleotide sequence ID" value="NZ_BARX01000007.1"/>
</dbReference>
<proteinExistence type="inferred from homology"/>
<keyword evidence="7" id="KW-0862">Zinc</keyword>
<dbReference type="Gene3D" id="3.30.300.150">
    <property type="entry name" value="DNA polymerase III, tau subunit, domain V"/>
    <property type="match status" value="1"/>
</dbReference>
<evidence type="ECO:0000256" key="1">
    <source>
        <dbReference type="ARBA" id="ARBA00006360"/>
    </source>
</evidence>
<dbReference type="Pfam" id="PF12169">
    <property type="entry name" value="DNA_pol3_gamma3"/>
    <property type="match status" value="1"/>
</dbReference>
<dbReference type="SUPFAM" id="SSF52540">
    <property type="entry name" value="P-loop containing nucleoside triphosphate hydrolases"/>
    <property type="match status" value="1"/>
</dbReference>
<evidence type="ECO:0000256" key="11">
    <source>
        <dbReference type="RuleBase" id="RU364063"/>
    </source>
</evidence>
<dbReference type="Gene3D" id="3.40.50.300">
    <property type="entry name" value="P-loop containing nucleotide triphosphate hydrolases"/>
    <property type="match status" value="1"/>
</dbReference>
<comment type="function">
    <text evidence="11">DNA polymerase III is a complex, multichain enzyme responsible for most of the replicative synthesis in bacteria. This DNA polymerase also exhibits 3' to 5' exonuclease activity.</text>
</comment>
<dbReference type="InterPro" id="IPR003593">
    <property type="entry name" value="AAA+_ATPase"/>
</dbReference>
<dbReference type="Proteomes" id="UP000014461">
    <property type="component" value="Unassembled WGS sequence"/>
</dbReference>
<dbReference type="InterPro" id="IPR045085">
    <property type="entry name" value="HLD_clamp_pol_III_gamma_tau"/>
</dbReference>
<evidence type="ECO:0000256" key="4">
    <source>
        <dbReference type="ARBA" id="ARBA00022705"/>
    </source>
</evidence>
<keyword evidence="15" id="KW-1185">Reference proteome</keyword>
<gene>
    <name evidence="11" type="primary">dnaX</name>
    <name evidence="14" type="ORF">AALB_1451</name>
</gene>
<dbReference type="CDD" id="cd00009">
    <property type="entry name" value="AAA"/>
    <property type="match status" value="1"/>
</dbReference>
<evidence type="ECO:0000256" key="5">
    <source>
        <dbReference type="ARBA" id="ARBA00022723"/>
    </source>
</evidence>
<keyword evidence="4 11" id="KW-0235">DNA replication</keyword>
<dbReference type="Gene3D" id="1.20.272.10">
    <property type="match status" value="1"/>
</dbReference>
<evidence type="ECO:0000256" key="6">
    <source>
        <dbReference type="ARBA" id="ARBA00022741"/>
    </source>
</evidence>
<dbReference type="InterPro" id="IPR022754">
    <property type="entry name" value="DNA_pol_III_gamma-3"/>
</dbReference>
<dbReference type="SUPFAM" id="SSF48019">
    <property type="entry name" value="post-AAA+ oligomerization domain-like"/>
    <property type="match status" value="1"/>
</dbReference>
<dbReference type="FunFam" id="1.10.8.60:FF:000013">
    <property type="entry name" value="DNA polymerase III subunit gamma/tau"/>
    <property type="match status" value="1"/>
</dbReference>
<dbReference type="EC" id="2.7.7.7" evidence="11"/>
<keyword evidence="8 11" id="KW-0067">ATP-binding</keyword>
<dbReference type="Pfam" id="PF12170">
    <property type="entry name" value="DNA_pol3_tau_5"/>
    <property type="match status" value="1"/>
</dbReference>
<feature type="domain" description="AAA+ ATPase" evidence="13">
    <location>
        <begin position="37"/>
        <end position="178"/>
    </location>
</feature>